<reference evidence="1 2" key="1">
    <citation type="submission" date="2020-08" db="EMBL/GenBank/DDBJ databases">
        <title>Hymenobacter sp. S2-20-2 genome sequencing.</title>
        <authorList>
            <person name="Jin L."/>
        </authorList>
    </citation>
    <scope>NUCLEOTIDE SEQUENCE [LARGE SCALE GENOMIC DNA]</scope>
    <source>
        <strain evidence="1 2">S2-20-2</strain>
    </source>
</reference>
<proteinExistence type="predicted"/>
<evidence type="ECO:0000313" key="1">
    <source>
        <dbReference type="EMBL" id="QNH62215.1"/>
    </source>
</evidence>
<evidence type="ECO:0000313" key="2">
    <source>
        <dbReference type="Proteomes" id="UP000515489"/>
    </source>
</evidence>
<dbReference type="KEGG" id="hsk:H4317_19100"/>
<accession>A0A7G7W772</accession>
<dbReference type="AlphaFoldDB" id="A0A7G7W772"/>
<keyword evidence="2" id="KW-1185">Reference proteome</keyword>
<dbReference type="RefSeq" id="WP_185888130.1">
    <property type="nucleotide sequence ID" value="NZ_CP060202.1"/>
</dbReference>
<dbReference type="Proteomes" id="UP000515489">
    <property type="component" value="Chromosome"/>
</dbReference>
<organism evidence="1 2">
    <name type="scientific">Hymenobacter sediminicola</name>
    <dbReference type="NCBI Taxonomy" id="2761579"/>
    <lineage>
        <taxon>Bacteria</taxon>
        <taxon>Pseudomonadati</taxon>
        <taxon>Bacteroidota</taxon>
        <taxon>Cytophagia</taxon>
        <taxon>Cytophagales</taxon>
        <taxon>Hymenobacteraceae</taxon>
        <taxon>Hymenobacter</taxon>
    </lineage>
</organism>
<dbReference type="EMBL" id="CP060202">
    <property type="protein sequence ID" value="QNH62215.1"/>
    <property type="molecule type" value="Genomic_DNA"/>
</dbReference>
<protein>
    <submittedName>
        <fullName evidence="1">Uncharacterized protein</fullName>
    </submittedName>
</protein>
<name>A0A7G7W772_9BACT</name>
<sequence length="174" mass="19069">MKALYFPQLITALVPLVSSITAESYTNQTGTTYYYTSFTLPGRALPLQTQEATSPVTAFRYARQAIQTATARPTYPATVSAFHIEYLGIDSEAAFQSVPVPAPGFTHAFTALAYSPQAAYADAREYATHGYDSNALPDPRTVLSDCLTMEEYQSLFGQEPDDTCAVVLHVRYDV</sequence>
<gene>
    <name evidence="1" type="ORF">H4317_19100</name>
</gene>